<dbReference type="InterPro" id="IPR053167">
    <property type="entry name" value="Spore_coat_component"/>
</dbReference>
<dbReference type="GeneID" id="31408856"/>
<dbReference type="PATRIC" id="fig|930944.6.peg.723"/>
<feature type="chain" id="PRO_5002617000" evidence="1">
    <location>
        <begin position="24"/>
        <end position="178"/>
    </location>
</feature>
<dbReference type="KEGG" id="yey:Y11_07321"/>
<dbReference type="HOGENOM" id="CLU_103262_1_0_6"/>
<dbReference type="InterPro" id="IPR007893">
    <property type="entry name" value="Spore_coat_U/FanG"/>
</dbReference>
<dbReference type="PANTHER" id="PTHR37089:SF4">
    <property type="entry name" value="EXPORTED PROTEIN"/>
    <property type="match status" value="1"/>
</dbReference>
<evidence type="ECO:0000256" key="1">
    <source>
        <dbReference type="SAM" id="SignalP"/>
    </source>
</evidence>
<evidence type="ECO:0000313" key="4">
    <source>
        <dbReference type="Proteomes" id="UP000008084"/>
    </source>
</evidence>
<dbReference type="SMART" id="SM00972">
    <property type="entry name" value="SCPU"/>
    <property type="match status" value="1"/>
</dbReference>
<proteinExistence type="predicted"/>
<keyword evidence="1" id="KW-0732">Signal</keyword>
<dbReference type="AlphaFoldDB" id="A0A0H3NVI0"/>
<sequence length="178" mass="18325">MKKTLLILGAMVLLQSAPPIASAASVAGTLGATLTIITGCYINDGTNSGGISNLGTINFGTVSTLNTRIRQAYSSTANGALNLYCSAGTTYNIGIDNGAHALTTQRRLAGGTTEYVNYNLYKDNGYSQPWGSTGSDQLTGTAAAIGTAIPLTIYGEVPTQATPSVSTYIDTVNVTVSW</sequence>
<evidence type="ECO:0000313" key="3">
    <source>
        <dbReference type="EMBL" id="CBY27449.1"/>
    </source>
</evidence>
<name>A0A0H3NVI0_YERE1</name>
<protein>
    <submittedName>
        <fullName evidence="3">Sigma-fimbriae uncharacterized paralogous subunit</fullName>
    </submittedName>
</protein>
<dbReference type="EMBL" id="FR729477">
    <property type="protein sequence ID" value="CBY27449.1"/>
    <property type="molecule type" value="Genomic_DNA"/>
</dbReference>
<gene>
    <name evidence="3" type="ordered locus">Y11_07321</name>
</gene>
<organism evidence="3 4">
    <name type="scientific">Yersinia enterocolitica subsp. palearctica serotype O:3 (strain DSM 13030 / CIP 106945 / Y11)</name>
    <dbReference type="NCBI Taxonomy" id="930944"/>
    <lineage>
        <taxon>Bacteria</taxon>
        <taxon>Pseudomonadati</taxon>
        <taxon>Pseudomonadota</taxon>
        <taxon>Gammaproteobacteria</taxon>
        <taxon>Enterobacterales</taxon>
        <taxon>Yersiniaceae</taxon>
        <taxon>Yersinia</taxon>
    </lineage>
</organism>
<dbReference type="Proteomes" id="UP000008084">
    <property type="component" value="Chromosome"/>
</dbReference>
<feature type="domain" description="Spore coat protein U/FanG" evidence="2">
    <location>
        <begin position="28"/>
        <end position="175"/>
    </location>
</feature>
<dbReference type="PANTHER" id="PTHR37089">
    <property type="entry name" value="PROTEIN U-RELATED"/>
    <property type="match status" value="1"/>
</dbReference>
<reference evidence="3 4" key="1">
    <citation type="journal article" date="2011" name="J. Bacteriol.">
        <title>Complete genome sequence of Yersinia enterocolitica subsp. palearctica serogroup O:3.</title>
        <authorList>
            <person name="Batzilla J."/>
            <person name="Hoper D."/>
            <person name="Antonenka U."/>
            <person name="Heesemann J."/>
            <person name="Rakin A."/>
        </authorList>
    </citation>
    <scope>NUCLEOTIDE SEQUENCE [LARGE SCALE GENOMIC DNA]</scope>
    <source>
        <strain evidence="4">DSM 13030 / CIP 106945 / Y11</strain>
    </source>
</reference>
<dbReference type="Pfam" id="PF05229">
    <property type="entry name" value="SCPU"/>
    <property type="match status" value="1"/>
</dbReference>
<evidence type="ECO:0000259" key="2">
    <source>
        <dbReference type="Pfam" id="PF05229"/>
    </source>
</evidence>
<dbReference type="RefSeq" id="WP_005164936.1">
    <property type="nucleotide sequence ID" value="NC_017564.1"/>
</dbReference>
<accession>A0A0H3NVI0</accession>
<feature type="signal peptide" evidence="1">
    <location>
        <begin position="1"/>
        <end position="23"/>
    </location>
</feature>